<dbReference type="PANTHER" id="PTHR31001">
    <property type="entry name" value="UNCHARACTERIZED TRANSCRIPTIONAL REGULATORY PROTEIN"/>
    <property type="match status" value="1"/>
</dbReference>
<feature type="compositionally biased region" description="Basic and acidic residues" evidence="3">
    <location>
        <begin position="68"/>
        <end position="109"/>
    </location>
</feature>
<protein>
    <recommendedName>
        <fullName evidence="4">Zn(2)-C6 fungal-type domain-containing protein</fullName>
    </recommendedName>
</protein>
<dbReference type="SMART" id="SM00066">
    <property type="entry name" value="GAL4"/>
    <property type="match status" value="1"/>
</dbReference>
<dbReference type="RefSeq" id="XP_064850057.1">
    <property type="nucleotide sequence ID" value="XM_064993985.1"/>
</dbReference>
<accession>A0AAV5QE79</accession>
<organism evidence="5 6">
    <name type="scientific">Saccharomycopsis crataegensis</name>
    <dbReference type="NCBI Taxonomy" id="43959"/>
    <lineage>
        <taxon>Eukaryota</taxon>
        <taxon>Fungi</taxon>
        <taxon>Dikarya</taxon>
        <taxon>Ascomycota</taxon>
        <taxon>Saccharomycotina</taxon>
        <taxon>Saccharomycetes</taxon>
        <taxon>Saccharomycopsidaceae</taxon>
        <taxon>Saccharomycopsis</taxon>
    </lineage>
</organism>
<feature type="compositionally biased region" description="Polar residues" evidence="3">
    <location>
        <begin position="749"/>
        <end position="766"/>
    </location>
</feature>
<evidence type="ECO:0000256" key="3">
    <source>
        <dbReference type="SAM" id="MobiDB-lite"/>
    </source>
</evidence>
<sequence>MKKNILLQNGSILKVQPIRQRKIYSCVACHTKKIKCSKTHPVCDRCTKLGLQCEYYVNDRISRRTARKLKDQENHAKEDDTKSERNKGVLEKPSVDRKPASTNKEKEIVEEQTMGDLRKKINKEPHRITKQKVQTITKKPASPISQQQEMIQEDMEKKILWSEIQHQNKQAIITGKSQYKPSQSTPANSSFGFLPSPNLPKCERTMLVELIISNLPTRSVSNQYFQIYASKIDYRVPKLDLPEFKTQYNLHCDTHSLKSESLDESLDYYLTYYIILYAVSHKVGNSAKLAKYHHVIQAIFKYLKFPQNSTNYSLKYLQLFATYQSFTPFTPYSDTQFLVQIAKLFKLDRDPIIFHKSSDMALIQFNRLLWWHIVYLDLRAAIFWNKLPMIELDKSDTSLPTEIGLHKNVLVRMVFCNSRFRYAILMNEILKSSTQGGNLNIVKDKVLELEVRCNGSIMSLNSYLSKSKKNNSQTSAHSRIYQDQQKEIELLIEEIKCLPDMALLLAYKRLQSPSQYLYKVSFPKYSDNLSTGLVSSSEEIYFNYNNYGISDGYGYVVLHLLNRLDKIDEKSTGRSNMLRYPVCPFWNLIASNFISPQFLIHIVGVLLFNILQDIGSFKQGNGANSMESAIDRLRNDVKLNILNKLLCPIMSNSPTIPQLDNICGLVIGVITLVKIYPLKIYQPREFVNSITNDGMGFFDGISSFEDLEKEIKPAFTTVEQYISHFSLDEVNSCTFPTFVDSYEDLSSEALSTGTDDKNSGVSSNFVGPSLKESNSSSPISITSPSTISSNSPNSFSSPTTSVSNISTANNGKPFVFSQGVSCSDIAPRSMTALVAASTIAKINVFGRSSISSYEPIFESVEPENDGATNEDKHNNNSVASIGYGKENMDSNAGRKEVNKPEPNVADELAIEKNFRPGGLSKSADLYNQLLAVSLDFPTDERGIIKDSGFRRLVQQMVETIENWRIKNSQVSGNNSTEQVKDEYLLGLEKGMCNMVYSFLLSI</sequence>
<dbReference type="CDD" id="cd00067">
    <property type="entry name" value="GAL4"/>
    <property type="match status" value="1"/>
</dbReference>
<dbReference type="AlphaFoldDB" id="A0AAV5QE79"/>
<proteinExistence type="predicted"/>
<reference evidence="5 6" key="1">
    <citation type="journal article" date="2023" name="Elife">
        <title>Identification of key yeast species and microbe-microbe interactions impacting larval growth of Drosophila in the wild.</title>
        <authorList>
            <person name="Mure A."/>
            <person name="Sugiura Y."/>
            <person name="Maeda R."/>
            <person name="Honda K."/>
            <person name="Sakurai N."/>
            <person name="Takahashi Y."/>
            <person name="Watada M."/>
            <person name="Katoh T."/>
            <person name="Gotoh A."/>
            <person name="Gotoh Y."/>
            <person name="Taniguchi I."/>
            <person name="Nakamura K."/>
            <person name="Hayashi T."/>
            <person name="Katayama T."/>
            <person name="Uemura T."/>
            <person name="Hattori Y."/>
        </authorList>
    </citation>
    <scope>NUCLEOTIDE SEQUENCE [LARGE SCALE GENOMIC DNA]</scope>
    <source>
        <strain evidence="5 6">SC-9</strain>
    </source>
</reference>
<evidence type="ECO:0000313" key="6">
    <source>
        <dbReference type="Proteomes" id="UP001360560"/>
    </source>
</evidence>
<dbReference type="Pfam" id="PF00172">
    <property type="entry name" value="Zn_clus"/>
    <property type="match status" value="1"/>
</dbReference>
<dbReference type="GeneID" id="90071036"/>
<keyword evidence="6" id="KW-1185">Reference proteome</keyword>
<comment type="caution">
    <text evidence="5">The sequence shown here is derived from an EMBL/GenBank/DDBJ whole genome shotgun (WGS) entry which is preliminary data.</text>
</comment>
<comment type="subcellular location">
    <subcellularLocation>
        <location evidence="1">Nucleus</location>
    </subcellularLocation>
</comment>
<dbReference type="Gene3D" id="4.10.240.10">
    <property type="entry name" value="Zn(2)-C6 fungal-type DNA-binding domain"/>
    <property type="match status" value="1"/>
</dbReference>
<dbReference type="SUPFAM" id="SSF57701">
    <property type="entry name" value="Zn2/Cys6 DNA-binding domain"/>
    <property type="match status" value="1"/>
</dbReference>
<dbReference type="PROSITE" id="PS00463">
    <property type="entry name" value="ZN2_CY6_FUNGAL_1"/>
    <property type="match status" value="1"/>
</dbReference>
<feature type="region of interest" description="Disordered" evidence="3">
    <location>
        <begin position="861"/>
        <end position="899"/>
    </location>
</feature>
<dbReference type="InterPro" id="IPR036864">
    <property type="entry name" value="Zn2-C6_fun-type_DNA-bd_sf"/>
</dbReference>
<dbReference type="InterPro" id="IPR050613">
    <property type="entry name" value="Sec_Metabolite_Reg"/>
</dbReference>
<feature type="compositionally biased region" description="Basic and acidic residues" evidence="3">
    <location>
        <begin position="886"/>
        <end position="899"/>
    </location>
</feature>
<evidence type="ECO:0000256" key="1">
    <source>
        <dbReference type="ARBA" id="ARBA00004123"/>
    </source>
</evidence>
<evidence type="ECO:0000256" key="2">
    <source>
        <dbReference type="ARBA" id="ARBA00023242"/>
    </source>
</evidence>
<dbReference type="GO" id="GO:0008270">
    <property type="term" value="F:zinc ion binding"/>
    <property type="evidence" value="ECO:0007669"/>
    <property type="project" value="InterPro"/>
</dbReference>
<feature type="domain" description="Zn(2)-C6 fungal-type" evidence="4">
    <location>
        <begin position="25"/>
        <end position="55"/>
    </location>
</feature>
<feature type="compositionally biased region" description="Low complexity" evidence="3">
    <location>
        <begin position="773"/>
        <end position="803"/>
    </location>
</feature>
<dbReference type="CDD" id="cd12148">
    <property type="entry name" value="fungal_TF_MHR"/>
    <property type="match status" value="1"/>
</dbReference>
<evidence type="ECO:0000259" key="4">
    <source>
        <dbReference type="PROSITE" id="PS50048"/>
    </source>
</evidence>
<name>A0AAV5QE79_9ASCO</name>
<dbReference type="InterPro" id="IPR001138">
    <property type="entry name" value="Zn2Cys6_DnaBD"/>
</dbReference>
<dbReference type="Proteomes" id="UP001360560">
    <property type="component" value="Unassembled WGS sequence"/>
</dbReference>
<gene>
    <name evidence="5" type="ORF">DASC09_003820</name>
</gene>
<dbReference type="GO" id="GO:0005634">
    <property type="term" value="C:nucleus"/>
    <property type="evidence" value="ECO:0007669"/>
    <property type="project" value="UniProtKB-SubCell"/>
</dbReference>
<dbReference type="EMBL" id="BTFZ01000001">
    <property type="protein sequence ID" value="GMM33057.1"/>
    <property type="molecule type" value="Genomic_DNA"/>
</dbReference>
<feature type="region of interest" description="Disordered" evidence="3">
    <location>
        <begin position="749"/>
        <end position="803"/>
    </location>
</feature>
<dbReference type="GO" id="GO:0000981">
    <property type="term" value="F:DNA-binding transcription factor activity, RNA polymerase II-specific"/>
    <property type="evidence" value="ECO:0007669"/>
    <property type="project" value="InterPro"/>
</dbReference>
<evidence type="ECO:0000313" key="5">
    <source>
        <dbReference type="EMBL" id="GMM33057.1"/>
    </source>
</evidence>
<feature type="region of interest" description="Disordered" evidence="3">
    <location>
        <begin position="67"/>
        <end position="110"/>
    </location>
</feature>
<keyword evidence="2" id="KW-0539">Nucleus</keyword>
<dbReference type="PROSITE" id="PS50048">
    <property type="entry name" value="ZN2_CY6_FUNGAL_2"/>
    <property type="match status" value="1"/>
</dbReference>